<keyword evidence="10" id="KW-0282">Flagellum</keyword>
<dbReference type="Pfam" id="PF22638">
    <property type="entry name" value="FlgK_D1"/>
    <property type="match status" value="1"/>
</dbReference>
<comment type="similarity">
    <text evidence="3">Belongs to the flagella basal body rod proteins family.</text>
</comment>
<proteinExistence type="inferred from homology"/>
<reference evidence="10 11" key="1">
    <citation type="submission" date="2017-05" db="EMBL/GenBank/DDBJ databases">
        <title>Genome Sequence of Loktanella vestfoldensis Strain SMR4r Isolated from a Culture of the Diatom Skeletonema marinoi.</title>
        <authorList>
            <person name="Topel M."/>
            <person name="Pinder M.I.M."/>
            <person name="Johansson O.N."/>
            <person name="Kourtchenko O."/>
            <person name="Godhe A."/>
            <person name="Clarke A.K."/>
        </authorList>
    </citation>
    <scope>NUCLEOTIDE SEQUENCE [LARGE SCALE GENOMIC DNA]</scope>
    <source>
        <strain evidence="10 11">SMR4r</strain>
    </source>
</reference>
<dbReference type="InterPro" id="IPR002371">
    <property type="entry name" value="FlgK"/>
</dbReference>
<evidence type="ECO:0000256" key="5">
    <source>
        <dbReference type="ARBA" id="ARBA00022525"/>
    </source>
</evidence>
<evidence type="ECO:0000259" key="9">
    <source>
        <dbReference type="Pfam" id="PF22638"/>
    </source>
</evidence>
<evidence type="ECO:0000259" key="8">
    <source>
        <dbReference type="Pfam" id="PF06429"/>
    </source>
</evidence>
<dbReference type="Pfam" id="PF06429">
    <property type="entry name" value="Flg_bbr_C"/>
    <property type="match status" value="1"/>
</dbReference>
<dbReference type="EMBL" id="CP021431">
    <property type="protein sequence ID" value="ARU02741.1"/>
    <property type="molecule type" value="Genomic_DNA"/>
</dbReference>
<evidence type="ECO:0000313" key="11">
    <source>
        <dbReference type="Proteomes" id="UP000195273"/>
    </source>
</evidence>
<dbReference type="InterPro" id="IPR001444">
    <property type="entry name" value="Flag_bb_rod_N"/>
</dbReference>
<dbReference type="RefSeq" id="WP_087211247.1">
    <property type="nucleotide sequence ID" value="NZ_CP021431.1"/>
</dbReference>
<evidence type="ECO:0000256" key="4">
    <source>
        <dbReference type="ARBA" id="ARBA00016244"/>
    </source>
</evidence>
<dbReference type="InterPro" id="IPR053927">
    <property type="entry name" value="FlgK_helical"/>
</dbReference>
<dbReference type="GO" id="GO:0044780">
    <property type="term" value="P:bacterial-type flagellum assembly"/>
    <property type="evidence" value="ECO:0007669"/>
    <property type="project" value="InterPro"/>
</dbReference>
<dbReference type="Proteomes" id="UP000195273">
    <property type="component" value="Chromosome"/>
</dbReference>
<dbReference type="GO" id="GO:0005198">
    <property type="term" value="F:structural molecule activity"/>
    <property type="evidence" value="ECO:0007669"/>
    <property type="project" value="InterPro"/>
</dbReference>
<keyword evidence="6" id="KW-0975">Bacterial flagellum</keyword>
<evidence type="ECO:0000256" key="3">
    <source>
        <dbReference type="ARBA" id="ARBA00009677"/>
    </source>
</evidence>
<keyword evidence="5" id="KW-0964">Secreted</keyword>
<dbReference type="InterPro" id="IPR010930">
    <property type="entry name" value="Flg_bb/hook_C_dom"/>
</dbReference>
<evidence type="ECO:0000256" key="6">
    <source>
        <dbReference type="ARBA" id="ARBA00023143"/>
    </source>
</evidence>
<organism evidence="10 11">
    <name type="scientific">Yoonia vestfoldensis</name>
    <dbReference type="NCBI Taxonomy" id="245188"/>
    <lineage>
        <taxon>Bacteria</taxon>
        <taxon>Pseudomonadati</taxon>
        <taxon>Pseudomonadota</taxon>
        <taxon>Alphaproteobacteria</taxon>
        <taxon>Rhodobacterales</taxon>
        <taxon>Paracoccaceae</taxon>
        <taxon>Yoonia</taxon>
    </lineage>
</organism>
<dbReference type="GO" id="GO:0009425">
    <property type="term" value="C:bacterial-type flagellum basal body"/>
    <property type="evidence" value="ECO:0007669"/>
    <property type="project" value="UniProtKB-SubCell"/>
</dbReference>
<keyword evidence="10" id="KW-0966">Cell projection</keyword>
<protein>
    <recommendedName>
        <fullName evidence="4">Flagellar hook-associated protein 1</fullName>
    </recommendedName>
</protein>
<gene>
    <name evidence="10" type="primary">flgK</name>
    <name evidence="10" type="ORF">LOKVESSMR4R_03471</name>
</gene>
<dbReference type="NCBIfam" id="TIGR02492">
    <property type="entry name" value="flgK_ends"/>
    <property type="match status" value="1"/>
</dbReference>
<feature type="domain" description="Flagellar hook-associated protein FlgK helical" evidence="9">
    <location>
        <begin position="96"/>
        <end position="324"/>
    </location>
</feature>
<name>A0A1Y0EH77_9RHOB</name>
<feature type="domain" description="Flagellar basal-body/hook protein C-terminal" evidence="8">
    <location>
        <begin position="1389"/>
        <end position="1429"/>
    </location>
</feature>
<sequence>MASLLDIGRSAVQAQREALNVTGQNIVNANTEGYRRRDATLTEVYGVQSELTALTSQTGLGVKLGEIRRAYDVFLTESKRSATARFEASDAFVGKLEQLENLILPNDGDLAVVMTAFFDNLTQVAASPGDFAPREAALEMGKTVANGFNTTANLLTSLMNGTAQEIGTRLDEVNRTLGALGVINGQLRSSNIGAAPPNSLLDERDRLLDTLAQKIPVNIKIGERLTAELRLGTSDAGPLILTGEDAKPLSMVDGESGSIMFRIGSGQIVSQLETGALRGLVDAHGANRRALGELDALARDFSQKLNDQHAQGIDLDGQLGRELFAVADFSVTPRPSNQGDAQATIRLVPGLSDRLGALQMTFDGRRGQWQLTDDTGAMLGAGRASIQLDSAVILVEGTPKDGDSFSFKPMPGEASRMSFLLTRGEEIAAASTIAIYPATTNKGSAVLTSTQETLPGSGVPALSSVLANNLSPVAAKDFLRGGVVGSIPRGTQTMTLASLATQTTATVSVQDEADIRGLTLTVDGVDYSFSLDPETVGTQAWVSGQEVANYLSAGIFRSTTTDLTLADLGLSVTGSATGLTFASDGALALTGISASSSQGRALLTDITAGKPASDIRIFTREGRQVSGTPLAAAEVAQLLTQENGFNASAEYRSDYNAVSGSGTYRGLNVTQRSAGFDPLQSGLQSKTLSLTGLSGTAVGTISTNPAANSTTAQTIALQMDTAATGTLGIPAGVDAAYVAEAANKAFAAVGVSALARTALRLSLDDATSGAVQFDLTGVNDTPFRISAQVNNGNLSELMQAVNRRSDETGVTAELSLSGNAVTLVQRDGFDVVTTNISSGVALRASALDQTYNPLALDDTADPAVSVDFAADLRFSGTVAFSSGSGFTLTTSGAGRADVALNSAADPMKGGLVTQERSNGGTLAALGYALDGRVDGLSQNVDGTRVHAPSARFETILTLADGTSFTAEVSANELGLMSGDRVAEVTAEKLRAQAPVPVLQGAVLAPEAVPPIGSAATFVLAGSEYTLTRVDDGNPDRLTALDFMITGPEAGRITPRITQTDDGFSLSLIVTDGQLNGAGPRPVANGGAALFGLADSQATQRLQGRSLDATLLEDGTYAMDVTIGGAAETVTFAVSDGVLSLQSVSDADVLSAAVTLDDAGLTSITLTASAGADMMAVTPSAIATNLGFKLANAELSVEGGKLLARSTDDSVVNIKAGGTSAAGVYLHLSDLPDEELIVVMGSEGARRLSAEFEIGAPLSAKTREPEKFRVEMMDDASGRVELFDIASGASIATRMSSGLARFNVADQTLELAGFSDTGDSFEFSTGQRSSGDARNLDMMIKLGEQGAGRRSFQDSFRSIAAGIGSSLEAGRLTRMSNEAVRDAAVAAESELSGVNLDEEAAKLMAQQQAYQAAARILQTAREMFDTLIRIA</sequence>
<dbReference type="PANTHER" id="PTHR30033">
    <property type="entry name" value="FLAGELLAR HOOK-ASSOCIATED PROTEIN 1"/>
    <property type="match status" value="1"/>
</dbReference>
<dbReference type="PANTHER" id="PTHR30033:SF1">
    <property type="entry name" value="FLAGELLAR HOOK-ASSOCIATED PROTEIN 1"/>
    <property type="match status" value="1"/>
</dbReference>
<feature type="domain" description="Flagellar basal body rod protein N-terminal" evidence="7">
    <location>
        <begin position="5"/>
        <end position="35"/>
    </location>
</feature>
<dbReference type="Pfam" id="PF00460">
    <property type="entry name" value="Flg_bb_rod"/>
    <property type="match status" value="1"/>
</dbReference>
<keyword evidence="11" id="KW-1185">Reference proteome</keyword>
<evidence type="ECO:0000313" key="10">
    <source>
        <dbReference type="EMBL" id="ARU02741.1"/>
    </source>
</evidence>
<evidence type="ECO:0000256" key="1">
    <source>
        <dbReference type="ARBA" id="ARBA00004117"/>
    </source>
</evidence>
<dbReference type="OrthoDB" id="7181295at2"/>
<accession>A0A1Y0EH77</accession>
<comment type="subcellular location">
    <subcellularLocation>
        <location evidence="1">Bacterial flagellum basal body</location>
    </subcellularLocation>
    <subcellularLocation>
        <location evidence="2">Secreted</location>
    </subcellularLocation>
</comment>
<evidence type="ECO:0000259" key="7">
    <source>
        <dbReference type="Pfam" id="PF00460"/>
    </source>
</evidence>
<dbReference type="SUPFAM" id="SSF64518">
    <property type="entry name" value="Phase 1 flagellin"/>
    <property type="match status" value="2"/>
</dbReference>
<dbReference type="KEGG" id="lvs:LOKVESSMR4R_03471"/>
<evidence type="ECO:0000256" key="2">
    <source>
        <dbReference type="ARBA" id="ARBA00004613"/>
    </source>
</evidence>
<dbReference type="GO" id="GO:0005576">
    <property type="term" value="C:extracellular region"/>
    <property type="evidence" value="ECO:0007669"/>
    <property type="project" value="UniProtKB-SubCell"/>
</dbReference>
<dbReference type="GO" id="GO:0009424">
    <property type="term" value="C:bacterial-type flagellum hook"/>
    <property type="evidence" value="ECO:0007669"/>
    <property type="project" value="InterPro"/>
</dbReference>
<keyword evidence="10" id="KW-0969">Cilium</keyword>
<dbReference type="Gene3D" id="3.30.70.2120">
    <property type="match status" value="1"/>
</dbReference>